<evidence type="ECO:0000313" key="2">
    <source>
        <dbReference type="Proteomes" id="UP001501352"/>
    </source>
</evidence>
<protein>
    <recommendedName>
        <fullName evidence="3">Lipoprotein</fullName>
    </recommendedName>
</protein>
<sequence length="137" mass="14080">MKLISGLAASALFVLVAGCEDAVSTLQEIEDTAAKTSATVTEINERSAQIQQAVEDPVGALRGAVTANLTKTPTDQPGVYVLTDLQTGCQFLATYEADGTTVASVAPRVEPTADGGTRQRCIAIPGGGERASNQIEG</sequence>
<keyword evidence="2" id="KW-1185">Reference proteome</keyword>
<dbReference type="EMBL" id="BAAAGA010000005">
    <property type="protein sequence ID" value="GAA0626422.1"/>
    <property type="molecule type" value="Genomic_DNA"/>
</dbReference>
<evidence type="ECO:0000313" key="1">
    <source>
        <dbReference type="EMBL" id="GAA0626422.1"/>
    </source>
</evidence>
<dbReference type="RefSeq" id="WP_343794098.1">
    <property type="nucleotide sequence ID" value="NZ_BAAAGA010000005.1"/>
</dbReference>
<dbReference type="PROSITE" id="PS51257">
    <property type="entry name" value="PROKAR_LIPOPROTEIN"/>
    <property type="match status" value="1"/>
</dbReference>
<organism evidence="1 2">
    <name type="scientific">Brevundimonas kwangchunensis</name>
    <dbReference type="NCBI Taxonomy" id="322163"/>
    <lineage>
        <taxon>Bacteria</taxon>
        <taxon>Pseudomonadati</taxon>
        <taxon>Pseudomonadota</taxon>
        <taxon>Alphaproteobacteria</taxon>
        <taxon>Caulobacterales</taxon>
        <taxon>Caulobacteraceae</taxon>
        <taxon>Brevundimonas</taxon>
    </lineage>
</organism>
<name>A0ABN1H1K7_9CAUL</name>
<dbReference type="Proteomes" id="UP001501352">
    <property type="component" value="Unassembled WGS sequence"/>
</dbReference>
<gene>
    <name evidence="1" type="ORF">GCM10009422_24080</name>
</gene>
<evidence type="ECO:0008006" key="3">
    <source>
        <dbReference type="Google" id="ProtNLM"/>
    </source>
</evidence>
<reference evidence="1 2" key="1">
    <citation type="journal article" date="2019" name="Int. J. Syst. Evol. Microbiol.">
        <title>The Global Catalogue of Microorganisms (GCM) 10K type strain sequencing project: providing services to taxonomists for standard genome sequencing and annotation.</title>
        <authorList>
            <consortium name="The Broad Institute Genomics Platform"/>
            <consortium name="The Broad Institute Genome Sequencing Center for Infectious Disease"/>
            <person name="Wu L."/>
            <person name="Ma J."/>
        </authorList>
    </citation>
    <scope>NUCLEOTIDE SEQUENCE [LARGE SCALE GENOMIC DNA]</scope>
    <source>
        <strain evidence="1 2">JCM 12928</strain>
    </source>
</reference>
<accession>A0ABN1H1K7</accession>
<proteinExistence type="predicted"/>
<comment type="caution">
    <text evidence="1">The sequence shown here is derived from an EMBL/GenBank/DDBJ whole genome shotgun (WGS) entry which is preliminary data.</text>
</comment>